<feature type="transmembrane region" description="Helical" evidence="6">
    <location>
        <begin position="177"/>
        <end position="196"/>
    </location>
</feature>
<gene>
    <name evidence="7" type="ORF">HGA05_18115</name>
</gene>
<feature type="transmembrane region" description="Helical" evidence="6">
    <location>
        <begin position="375"/>
        <end position="402"/>
    </location>
</feature>
<dbReference type="Pfam" id="PF13520">
    <property type="entry name" value="AA_permease_2"/>
    <property type="match status" value="1"/>
</dbReference>
<dbReference type="Gene3D" id="1.20.1740.10">
    <property type="entry name" value="Amino acid/polyamine transporter I"/>
    <property type="match status" value="1"/>
</dbReference>
<dbReference type="Proteomes" id="UP000563898">
    <property type="component" value="Unassembled WGS sequence"/>
</dbReference>
<keyword evidence="4 6" id="KW-1133">Transmembrane helix</keyword>
<feature type="transmembrane region" description="Helical" evidence="6">
    <location>
        <begin position="303"/>
        <end position="326"/>
    </location>
</feature>
<keyword evidence="2" id="KW-1003">Cell membrane</keyword>
<evidence type="ECO:0000256" key="1">
    <source>
        <dbReference type="ARBA" id="ARBA00004651"/>
    </source>
</evidence>
<feature type="transmembrane region" description="Helical" evidence="6">
    <location>
        <begin position="26"/>
        <end position="49"/>
    </location>
</feature>
<feature type="transmembrane region" description="Helical" evidence="6">
    <location>
        <begin position="414"/>
        <end position="439"/>
    </location>
</feature>
<evidence type="ECO:0000313" key="8">
    <source>
        <dbReference type="Proteomes" id="UP000563898"/>
    </source>
</evidence>
<sequence length="508" mass="53368">MPTSEFSDRPMATPTLRRSLSTMDGVAIAASSTAVTTTIGVGLATTAAIVGLQLPILVVLAFLPIIGIAIGYASLNRVEASCGNSYVWVGHTLSPWLGFLSGWCQLLATLVFLSYTTAIAGSALIQLLGGLHVTTIAGLVLDANSTLQTTILGLVLLIPLTLTAIRGAVIAARLQKYLLIFEYAVLLGFCVYGLFVGHQRFAWNWFDPFAIPSWTVLAQGLVVAVFCYWGFEAAFAVTEEVRHPRDASRAGIMTVLLALGLFVLAAVSFQRVIPQDDLIASGSAGLEHFGEVLAAAPMASLPVLALAFSVIASVQATLIPSARFLLAMGRDRTLGPMWTRIHPRFGTPAQGTICVAVLSGAIALAALIIPKLSDLILAGVNSVGLVVALWYGLTGLAAAVRFRGTLRTDPLRALPAVVAPLLSGVVLFGLAGYLAWTWIDGTDHFAFTPDNGWFLLSVPAAMFLSGMVMAAVGKWVRKSPYFVSGRGSDAASLDLNPAGTAVEPGTTA</sequence>
<feature type="transmembrane region" description="Helical" evidence="6">
    <location>
        <begin position="250"/>
        <end position="269"/>
    </location>
</feature>
<keyword evidence="3 6" id="KW-0812">Transmembrane</keyword>
<feature type="transmembrane region" description="Helical" evidence="6">
    <location>
        <begin position="95"/>
        <end position="116"/>
    </location>
</feature>
<comment type="caution">
    <text evidence="7">The sequence shown here is derived from an EMBL/GenBank/DDBJ whole genome shotgun (WGS) entry which is preliminary data.</text>
</comment>
<evidence type="ECO:0000256" key="3">
    <source>
        <dbReference type="ARBA" id="ARBA00022692"/>
    </source>
</evidence>
<dbReference type="PANTHER" id="PTHR42770:SF7">
    <property type="entry name" value="MEMBRANE PROTEIN"/>
    <property type="match status" value="1"/>
</dbReference>
<accession>A0A846WSY2</accession>
<evidence type="ECO:0000256" key="5">
    <source>
        <dbReference type="ARBA" id="ARBA00023136"/>
    </source>
</evidence>
<dbReference type="InterPro" id="IPR002293">
    <property type="entry name" value="AA/rel_permease1"/>
</dbReference>
<evidence type="ECO:0000256" key="4">
    <source>
        <dbReference type="ARBA" id="ARBA00022989"/>
    </source>
</evidence>
<feature type="transmembrane region" description="Helical" evidence="6">
    <location>
        <begin position="347"/>
        <end position="369"/>
    </location>
</feature>
<feature type="transmembrane region" description="Helical" evidence="6">
    <location>
        <begin position="216"/>
        <end position="238"/>
    </location>
</feature>
<keyword evidence="5 6" id="KW-0472">Membrane</keyword>
<dbReference type="AlphaFoldDB" id="A0A846WSY2"/>
<dbReference type="GO" id="GO:0005886">
    <property type="term" value="C:plasma membrane"/>
    <property type="evidence" value="ECO:0007669"/>
    <property type="project" value="UniProtKB-SubCell"/>
</dbReference>
<feature type="transmembrane region" description="Helical" evidence="6">
    <location>
        <begin position="56"/>
        <end position="75"/>
    </location>
</feature>
<feature type="transmembrane region" description="Helical" evidence="6">
    <location>
        <begin position="147"/>
        <end position="165"/>
    </location>
</feature>
<evidence type="ECO:0000256" key="2">
    <source>
        <dbReference type="ARBA" id="ARBA00022475"/>
    </source>
</evidence>
<dbReference type="PIRSF" id="PIRSF006060">
    <property type="entry name" value="AA_transporter"/>
    <property type="match status" value="1"/>
</dbReference>
<feature type="transmembrane region" description="Helical" evidence="6">
    <location>
        <begin position="123"/>
        <end position="141"/>
    </location>
</feature>
<dbReference type="GO" id="GO:0022857">
    <property type="term" value="F:transmembrane transporter activity"/>
    <property type="evidence" value="ECO:0007669"/>
    <property type="project" value="InterPro"/>
</dbReference>
<dbReference type="EMBL" id="JAAXPC010000010">
    <property type="protein sequence ID" value="NKY03491.1"/>
    <property type="molecule type" value="Genomic_DNA"/>
</dbReference>
<evidence type="ECO:0000313" key="7">
    <source>
        <dbReference type="EMBL" id="NKY03491.1"/>
    </source>
</evidence>
<reference evidence="7 8" key="1">
    <citation type="submission" date="2020-04" db="EMBL/GenBank/DDBJ databases">
        <title>MicrobeNet Type strains.</title>
        <authorList>
            <person name="Nicholson A.C."/>
        </authorList>
    </citation>
    <scope>NUCLEOTIDE SEQUENCE [LARGE SCALE GENOMIC DNA]</scope>
    <source>
        <strain evidence="7 8">ATCC BAA-14</strain>
    </source>
</reference>
<dbReference type="PANTHER" id="PTHR42770">
    <property type="entry name" value="AMINO ACID TRANSPORTER-RELATED"/>
    <property type="match status" value="1"/>
</dbReference>
<dbReference type="RefSeq" id="WP_006371445.1">
    <property type="nucleotide sequence ID" value="NZ_JAAXPC010000010.1"/>
</dbReference>
<feature type="transmembrane region" description="Helical" evidence="6">
    <location>
        <begin position="451"/>
        <end position="472"/>
    </location>
</feature>
<name>A0A846WSY2_9ACTN</name>
<proteinExistence type="predicted"/>
<dbReference type="InterPro" id="IPR050367">
    <property type="entry name" value="APC_superfamily"/>
</dbReference>
<evidence type="ECO:0000256" key="6">
    <source>
        <dbReference type="SAM" id="Phobius"/>
    </source>
</evidence>
<organism evidence="7 8">
    <name type="scientific">Gordonia polyisoprenivorans</name>
    <dbReference type="NCBI Taxonomy" id="84595"/>
    <lineage>
        <taxon>Bacteria</taxon>
        <taxon>Bacillati</taxon>
        <taxon>Actinomycetota</taxon>
        <taxon>Actinomycetes</taxon>
        <taxon>Mycobacteriales</taxon>
        <taxon>Gordoniaceae</taxon>
        <taxon>Gordonia</taxon>
    </lineage>
</organism>
<protein>
    <submittedName>
        <fullName evidence="7">APC family permease</fullName>
    </submittedName>
</protein>
<comment type="subcellular location">
    <subcellularLocation>
        <location evidence="1">Cell membrane</location>
        <topology evidence="1">Multi-pass membrane protein</topology>
    </subcellularLocation>
</comment>